<evidence type="ECO:0000256" key="2">
    <source>
        <dbReference type="SAM" id="Phobius"/>
    </source>
</evidence>
<evidence type="ECO:0000256" key="1">
    <source>
        <dbReference type="SAM" id="MobiDB-lite"/>
    </source>
</evidence>
<dbReference type="AlphaFoldDB" id="A0A7J0E9M4"/>
<feature type="region of interest" description="Disordered" evidence="1">
    <location>
        <begin position="1"/>
        <end position="47"/>
    </location>
</feature>
<evidence type="ECO:0000313" key="4">
    <source>
        <dbReference type="Proteomes" id="UP000585474"/>
    </source>
</evidence>
<keyword evidence="4" id="KW-1185">Reference proteome</keyword>
<keyword evidence="2" id="KW-0472">Membrane</keyword>
<keyword evidence="2" id="KW-1133">Transmembrane helix</keyword>
<name>A0A7J0E9M4_9ERIC</name>
<reference evidence="3 4" key="1">
    <citation type="submission" date="2019-07" db="EMBL/GenBank/DDBJ databases">
        <title>De Novo Assembly of kiwifruit Actinidia rufa.</title>
        <authorList>
            <person name="Sugita-Konishi S."/>
            <person name="Sato K."/>
            <person name="Mori E."/>
            <person name="Abe Y."/>
            <person name="Kisaki G."/>
            <person name="Hamano K."/>
            <person name="Suezawa K."/>
            <person name="Otani M."/>
            <person name="Fukuda T."/>
            <person name="Manabe T."/>
            <person name="Gomi K."/>
            <person name="Tabuchi M."/>
            <person name="Akimitsu K."/>
            <person name="Kataoka I."/>
        </authorList>
    </citation>
    <scope>NUCLEOTIDE SEQUENCE [LARGE SCALE GENOMIC DNA]</scope>
    <source>
        <strain evidence="4">cv. Fuchu</strain>
    </source>
</reference>
<organism evidence="3 4">
    <name type="scientific">Actinidia rufa</name>
    <dbReference type="NCBI Taxonomy" id="165716"/>
    <lineage>
        <taxon>Eukaryota</taxon>
        <taxon>Viridiplantae</taxon>
        <taxon>Streptophyta</taxon>
        <taxon>Embryophyta</taxon>
        <taxon>Tracheophyta</taxon>
        <taxon>Spermatophyta</taxon>
        <taxon>Magnoliopsida</taxon>
        <taxon>eudicotyledons</taxon>
        <taxon>Gunneridae</taxon>
        <taxon>Pentapetalae</taxon>
        <taxon>asterids</taxon>
        <taxon>Ericales</taxon>
        <taxon>Actinidiaceae</taxon>
        <taxon>Actinidia</taxon>
    </lineage>
</organism>
<accession>A0A7J0E9M4</accession>
<feature type="transmembrane region" description="Helical" evidence="2">
    <location>
        <begin position="89"/>
        <end position="109"/>
    </location>
</feature>
<dbReference type="EMBL" id="BJWL01000002">
    <property type="protein sequence ID" value="GFY83012.1"/>
    <property type="molecule type" value="Genomic_DNA"/>
</dbReference>
<proteinExistence type="predicted"/>
<feature type="compositionally biased region" description="Acidic residues" evidence="1">
    <location>
        <begin position="13"/>
        <end position="25"/>
    </location>
</feature>
<gene>
    <name evidence="3" type="ORF">Acr_02g0012520</name>
</gene>
<dbReference type="OrthoDB" id="1738855at2759"/>
<evidence type="ECO:0000313" key="3">
    <source>
        <dbReference type="EMBL" id="GFY83012.1"/>
    </source>
</evidence>
<keyword evidence="2" id="KW-0812">Transmembrane</keyword>
<sequence length="112" mass="12918">MSRFQSQRRVQIEDGEASETIEIDENGGGREGSIQLRPSGSNVTEDQEPFIGVKVHRKAYRHRDYWGDYMTFPSRPYVMKILDKQGNPAGFDAFSVNFVLFWLWILATYGHS</sequence>
<protein>
    <submittedName>
        <fullName evidence="3">Uncharacterized protein</fullName>
    </submittedName>
</protein>
<dbReference type="Proteomes" id="UP000585474">
    <property type="component" value="Unassembled WGS sequence"/>
</dbReference>
<comment type="caution">
    <text evidence="3">The sequence shown here is derived from an EMBL/GenBank/DDBJ whole genome shotgun (WGS) entry which is preliminary data.</text>
</comment>